<dbReference type="Proteomes" id="UP000265020">
    <property type="component" value="Unassembled WGS sequence"/>
</dbReference>
<evidence type="ECO:0000256" key="1">
    <source>
        <dbReference type="SAM" id="SignalP"/>
    </source>
</evidence>
<dbReference type="PRINTS" id="PR01504">
    <property type="entry name" value="PNCREATITSAP"/>
</dbReference>
<name>A0A3Q2E615_CYPVA</name>
<evidence type="ECO:0000259" key="2">
    <source>
        <dbReference type="PROSITE" id="PS50041"/>
    </source>
</evidence>
<dbReference type="Ensembl" id="ENSCVAT00000018969.1">
    <property type="protein sequence ID" value="ENSCVAP00000027671.1"/>
    <property type="gene ID" value="ENSCVAG00000014203.1"/>
</dbReference>
<proteinExistence type="predicted"/>
<evidence type="ECO:0000313" key="4">
    <source>
        <dbReference type="Proteomes" id="UP000265020"/>
    </source>
</evidence>
<reference evidence="3" key="1">
    <citation type="submission" date="2025-08" db="UniProtKB">
        <authorList>
            <consortium name="Ensembl"/>
        </authorList>
    </citation>
    <scope>IDENTIFICATION</scope>
</reference>
<dbReference type="PROSITE" id="PS50041">
    <property type="entry name" value="C_TYPE_LECTIN_2"/>
    <property type="match status" value="1"/>
</dbReference>
<keyword evidence="4" id="KW-1185">Reference proteome</keyword>
<dbReference type="AlphaFoldDB" id="A0A3Q2E615"/>
<feature type="domain" description="C-type lectin" evidence="2">
    <location>
        <begin position="48"/>
        <end position="167"/>
    </location>
</feature>
<sequence length="173" mass="19923">MFSSGILVSHPMIQFLFLFCLTLAAEPPSDKQELKLVRGGCPLFWFSFGGRCYKYFGSRKTWGEAELLCVSKGGNLVSIHSQEEYDFVNLLINRFDPTQRYTWIGLTDFHREGGWIWSDGSKYRFSIWSKGQPDNCLGNEHCVHTNFGNQYYWNDHICSGRFAFVCASRTVCP</sequence>
<feature type="chain" id="PRO_5018761752" description="C-type lectin domain-containing protein" evidence="1">
    <location>
        <begin position="25"/>
        <end position="173"/>
    </location>
</feature>
<evidence type="ECO:0000313" key="3">
    <source>
        <dbReference type="Ensembl" id="ENSCVAP00000027671.1"/>
    </source>
</evidence>
<dbReference type="SMART" id="SM00034">
    <property type="entry name" value="CLECT"/>
    <property type="match status" value="1"/>
</dbReference>
<dbReference type="SUPFAM" id="SSF56436">
    <property type="entry name" value="C-type lectin-like"/>
    <property type="match status" value="1"/>
</dbReference>
<dbReference type="InterPro" id="IPR050111">
    <property type="entry name" value="C-type_lectin/snaclec_domain"/>
</dbReference>
<dbReference type="InterPro" id="IPR016187">
    <property type="entry name" value="CTDL_fold"/>
</dbReference>
<dbReference type="OMA" id="NDHICSG"/>
<dbReference type="InterPro" id="IPR016186">
    <property type="entry name" value="C-type_lectin-like/link_sf"/>
</dbReference>
<reference evidence="3" key="2">
    <citation type="submission" date="2025-09" db="UniProtKB">
        <authorList>
            <consortium name="Ensembl"/>
        </authorList>
    </citation>
    <scope>IDENTIFICATION</scope>
</reference>
<dbReference type="InterPro" id="IPR001304">
    <property type="entry name" value="C-type_lectin-like"/>
</dbReference>
<protein>
    <recommendedName>
        <fullName evidence="2">C-type lectin domain-containing protein</fullName>
    </recommendedName>
</protein>
<dbReference type="Pfam" id="PF00059">
    <property type="entry name" value="Lectin_C"/>
    <property type="match status" value="1"/>
</dbReference>
<keyword evidence="1" id="KW-0732">Signal</keyword>
<dbReference type="Gene3D" id="3.10.100.10">
    <property type="entry name" value="Mannose-Binding Protein A, subunit A"/>
    <property type="match status" value="1"/>
</dbReference>
<accession>A0A3Q2E615</accession>
<feature type="signal peptide" evidence="1">
    <location>
        <begin position="1"/>
        <end position="24"/>
    </location>
</feature>
<organism evidence="3 4">
    <name type="scientific">Cyprinodon variegatus</name>
    <name type="common">Sheepshead minnow</name>
    <dbReference type="NCBI Taxonomy" id="28743"/>
    <lineage>
        <taxon>Eukaryota</taxon>
        <taxon>Metazoa</taxon>
        <taxon>Chordata</taxon>
        <taxon>Craniata</taxon>
        <taxon>Vertebrata</taxon>
        <taxon>Euteleostomi</taxon>
        <taxon>Actinopterygii</taxon>
        <taxon>Neopterygii</taxon>
        <taxon>Teleostei</taxon>
        <taxon>Neoteleostei</taxon>
        <taxon>Acanthomorphata</taxon>
        <taxon>Ovalentaria</taxon>
        <taxon>Atherinomorphae</taxon>
        <taxon>Cyprinodontiformes</taxon>
        <taxon>Cyprinodontidae</taxon>
        <taxon>Cyprinodon</taxon>
    </lineage>
</organism>
<dbReference type="GeneTree" id="ENSGT00940000162818"/>
<dbReference type="PANTHER" id="PTHR22803">
    <property type="entry name" value="MANNOSE, PHOSPHOLIPASE, LECTIN RECEPTOR RELATED"/>
    <property type="match status" value="1"/>
</dbReference>